<dbReference type="InterPro" id="IPR023365">
    <property type="entry name" value="Sortase_dom-sf"/>
</dbReference>
<evidence type="ECO:0000313" key="3">
    <source>
        <dbReference type="EMBL" id="TDO40796.1"/>
    </source>
</evidence>
<feature type="region of interest" description="Disordered" evidence="2">
    <location>
        <begin position="280"/>
        <end position="306"/>
    </location>
</feature>
<feature type="region of interest" description="Disordered" evidence="2">
    <location>
        <begin position="1"/>
        <end position="82"/>
    </location>
</feature>
<comment type="caution">
    <text evidence="3">The sequence shown here is derived from an EMBL/GenBank/DDBJ whole genome shotgun (WGS) entry which is preliminary data.</text>
</comment>
<keyword evidence="1" id="KW-0378">Hydrolase</keyword>
<evidence type="ECO:0000256" key="1">
    <source>
        <dbReference type="ARBA" id="ARBA00022801"/>
    </source>
</evidence>
<dbReference type="NCBIfam" id="NF033748">
    <property type="entry name" value="class_F_sortase"/>
    <property type="match status" value="1"/>
</dbReference>
<gene>
    <name evidence="3" type="ORF">C8E87_4515</name>
</gene>
<evidence type="ECO:0000256" key="2">
    <source>
        <dbReference type="SAM" id="MobiDB-lite"/>
    </source>
</evidence>
<dbReference type="InterPro" id="IPR042001">
    <property type="entry name" value="Sortase_F"/>
</dbReference>
<accession>A0A4R6JZT0</accession>
<dbReference type="Gene3D" id="2.40.260.10">
    <property type="entry name" value="Sortase"/>
    <property type="match status" value="1"/>
</dbReference>
<evidence type="ECO:0000313" key="4">
    <source>
        <dbReference type="Proteomes" id="UP000294901"/>
    </source>
</evidence>
<dbReference type="CDD" id="cd05829">
    <property type="entry name" value="Sortase_F"/>
    <property type="match status" value="1"/>
</dbReference>
<dbReference type="EMBL" id="SNWR01000001">
    <property type="protein sequence ID" value="TDO40796.1"/>
    <property type="molecule type" value="Genomic_DNA"/>
</dbReference>
<protein>
    <submittedName>
        <fullName evidence="3">Sortase family protein</fullName>
    </submittedName>
</protein>
<name>A0A4R6JZT0_9ACTN</name>
<dbReference type="InterPro" id="IPR005754">
    <property type="entry name" value="Sortase"/>
</dbReference>
<dbReference type="GO" id="GO:0016787">
    <property type="term" value="F:hydrolase activity"/>
    <property type="evidence" value="ECO:0007669"/>
    <property type="project" value="UniProtKB-KW"/>
</dbReference>
<feature type="compositionally biased region" description="Polar residues" evidence="2">
    <location>
        <begin position="156"/>
        <end position="166"/>
    </location>
</feature>
<sequence length="460" mass="47626">MHGDDPDTPPIVQSPGLPEAPGSAAVPGPAATSDGRAVMPGPAATSDGPAVMPGPAATSDGPAAPDSPEAAAYREPSPIPIVPPLGEGEISWIARGRAKVVKPGTIRARALVPGALSIPRPRPRRDIRLGQAASPFPRRVFPSTRHEDSTPDTPLENRSQPPSDQPASDRPASDWPASDRPASDRPAVEQSEQATTVAPPIRAATPDHPVLMSTPHPVRENALDPADSILAPAAPPEQLPKDRPGPVPKRGLALPILAAATAALVAAGGYLALTDRAPAGNPGSPAGRASEAAPTTTAELDRPAGDPFGIVAAAPTGAPTRLRVGAVKIDTPLETLKLGKDGELQPPKTFAQAGWYADGTAPGDTGPAVIAGHVDSKSGPAVFYRLRDLTPGDRVDVLRGGRTISFTVTAIRWYPKSEFPTEEVYGPTPDRQLRLITCGGVFDRTLRSYRDNLVVYAVAG</sequence>
<dbReference type="Pfam" id="PF04203">
    <property type="entry name" value="Sortase"/>
    <property type="match status" value="1"/>
</dbReference>
<organism evidence="3 4">
    <name type="scientific">Paractinoplanes brasiliensis</name>
    <dbReference type="NCBI Taxonomy" id="52695"/>
    <lineage>
        <taxon>Bacteria</taxon>
        <taxon>Bacillati</taxon>
        <taxon>Actinomycetota</taxon>
        <taxon>Actinomycetes</taxon>
        <taxon>Micromonosporales</taxon>
        <taxon>Micromonosporaceae</taxon>
        <taxon>Paractinoplanes</taxon>
    </lineage>
</organism>
<reference evidence="3 4" key="1">
    <citation type="submission" date="2019-03" db="EMBL/GenBank/DDBJ databases">
        <title>Sequencing the genomes of 1000 actinobacteria strains.</title>
        <authorList>
            <person name="Klenk H.-P."/>
        </authorList>
    </citation>
    <scope>NUCLEOTIDE SEQUENCE [LARGE SCALE GENOMIC DNA]</scope>
    <source>
        <strain evidence="3 4">DSM 43805</strain>
    </source>
</reference>
<proteinExistence type="predicted"/>
<feature type="region of interest" description="Disordered" evidence="2">
    <location>
        <begin position="116"/>
        <end position="222"/>
    </location>
</feature>
<feature type="compositionally biased region" description="Low complexity" evidence="2">
    <location>
        <begin position="19"/>
        <end position="31"/>
    </location>
</feature>
<dbReference type="SUPFAM" id="SSF63817">
    <property type="entry name" value="Sortase"/>
    <property type="match status" value="1"/>
</dbReference>
<dbReference type="Proteomes" id="UP000294901">
    <property type="component" value="Unassembled WGS sequence"/>
</dbReference>
<dbReference type="AlphaFoldDB" id="A0A4R6JZT0"/>
<keyword evidence="4" id="KW-1185">Reference proteome</keyword>